<evidence type="ECO:0000313" key="1">
    <source>
        <dbReference type="EMBL" id="BBU44436.1"/>
    </source>
</evidence>
<accession>A0A0P7C3N2</accession>
<dbReference type="EMBL" id="AP022324">
    <property type="protein sequence ID" value="BBU44436.1"/>
    <property type="molecule type" value="Genomic_DNA"/>
</dbReference>
<reference evidence="1 2" key="1">
    <citation type="submission" date="2020-01" db="EMBL/GenBank/DDBJ databases">
        <title>Complete Genome Sequence of Pseudomonas putida Strain TS312, Harboring the HdtS type N-acyl-homoserine Lactone Synthase, Isolated from a Paper Mill.</title>
        <authorList>
            <person name="Hosoe A."/>
            <person name="Suenaga T."/>
            <person name="Sugi T."/>
            <person name="Izumi T."/>
            <person name="Nagai N."/>
            <person name="Terada A."/>
        </authorList>
    </citation>
    <scope>NUCLEOTIDE SEQUENCE [LARGE SCALE GENOMIC DNA]</scope>
    <source>
        <strain evidence="1 2">TS312</strain>
    </source>
</reference>
<evidence type="ECO:0000313" key="2">
    <source>
        <dbReference type="Proteomes" id="UP000464661"/>
    </source>
</evidence>
<dbReference type="Proteomes" id="UP000464661">
    <property type="component" value="Chromosome"/>
</dbReference>
<dbReference type="AlphaFoldDB" id="A0A0P7C3N2"/>
<organism evidence="1 2">
    <name type="scientific">Pseudomonas putida</name>
    <name type="common">Arthrobacter siderocapsulatus</name>
    <dbReference type="NCBI Taxonomy" id="303"/>
    <lineage>
        <taxon>Bacteria</taxon>
        <taxon>Pseudomonadati</taxon>
        <taxon>Pseudomonadota</taxon>
        <taxon>Gammaproteobacteria</taxon>
        <taxon>Pseudomonadales</taxon>
        <taxon>Pseudomonadaceae</taxon>
        <taxon>Pseudomonas</taxon>
    </lineage>
</organism>
<name>A0A0P7C3N2_PSEPU</name>
<protein>
    <submittedName>
        <fullName evidence="1">Uncharacterized protein</fullName>
    </submittedName>
</protein>
<dbReference type="GeneID" id="49868213"/>
<sequence>MPHMALYKLKLLDEFEDRSDLWTFGDFENRLMDLWRGATRHDAKGIINAAHKERRWPRTVKRYLLTNYRVFGNVSSELEQTFAEVLATMSVQERAEWGLLPAAGTVA</sequence>
<dbReference type="OrthoDB" id="6913089at2"/>
<dbReference type="RefSeq" id="WP_016714665.1">
    <property type="nucleotide sequence ID" value="NZ_AP022324.1"/>
</dbReference>
<gene>
    <name evidence="1" type="ORF">PPTS312_23510</name>
</gene>
<proteinExistence type="predicted"/>